<keyword evidence="2" id="KW-0560">Oxidoreductase</keyword>
<organism evidence="2 3">
    <name type="scientific">Amycolatopsis melonis</name>
    <dbReference type="NCBI Taxonomy" id="3156488"/>
    <lineage>
        <taxon>Bacteria</taxon>
        <taxon>Bacillati</taxon>
        <taxon>Actinomycetota</taxon>
        <taxon>Actinomycetes</taxon>
        <taxon>Pseudonocardiales</taxon>
        <taxon>Pseudonocardiaceae</taxon>
        <taxon>Amycolatopsis</taxon>
    </lineage>
</organism>
<name>A0ABV0LF41_9PSEU</name>
<dbReference type="GO" id="GO:0004497">
    <property type="term" value="F:monooxygenase activity"/>
    <property type="evidence" value="ECO:0007669"/>
    <property type="project" value="UniProtKB-KW"/>
</dbReference>
<dbReference type="Gene3D" id="3.50.50.60">
    <property type="entry name" value="FAD/NAD(P)-binding domain"/>
    <property type="match status" value="3"/>
</dbReference>
<dbReference type="InterPro" id="IPR041654">
    <property type="entry name" value="StyA_sbd"/>
</dbReference>
<accession>A0ABV0LF41</accession>
<dbReference type="SUPFAM" id="SSF51905">
    <property type="entry name" value="FAD/NAD(P)-binding domain"/>
    <property type="match status" value="1"/>
</dbReference>
<dbReference type="EMBL" id="JBDZYD010000006">
    <property type="protein sequence ID" value="MEQ0560915.1"/>
    <property type="molecule type" value="Genomic_DNA"/>
</dbReference>
<evidence type="ECO:0000259" key="1">
    <source>
        <dbReference type="Pfam" id="PF17885"/>
    </source>
</evidence>
<evidence type="ECO:0000313" key="2">
    <source>
        <dbReference type="EMBL" id="MEQ0560915.1"/>
    </source>
</evidence>
<reference evidence="2 3" key="1">
    <citation type="submission" date="2024-05" db="EMBL/GenBank/DDBJ databases">
        <authorList>
            <person name="Zhao H."/>
            <person name="Xu Y."/>
            <person name="Lin S."/>
            <person name="Spain J.C."/>
            <person name="Zhou N.-Y."/>
        </authorList>
    </citation>
    <scope>NUCLEOTIDE SEQUENCE [LARGE SCALE GENOMIC DNA]</scope>
    <source>
        <strain evidence="2 3">NEAU-NG30</strain>
    </source>
</reference>
<dbReference type="Pfam" id="PF17885">
    <property type="entry name" value="Smoa_sbd"/>
    <property type="match status" value="1"/>
</dbReference>
<evidence type="ECO:0000313" key="3">
    <source>
        <dbReference type="Proteomes" id="UP001440984"/>
    </source>
</evidence>
<dbReference type="RefSeq" id="WP_348952118.1">
    <property type="nucleotide sequence ID" value="NZ_JBDZYD010000006.1"/>
</dbReference>
<feature type="domain" description="Styrene monooxygenase StyA putative substrate binding" evidence="1">
    <location>
        <begin position="151"/>
        <end position="249"/>
    </location>
</feature>
<keyword evidence="2" id="KW-0503">Monooxygenase</keyword>
<dbReference type="Proteomes" id="UP001440984">
    <property type="component" value="Unassembled WGS sequence"/>
</dbReference>
<sequence length="420" mass="45574">MRRIGIVGAGQAGLVLAIGLRQLGYAVTVFAERPAAEVRAGRLVSNQCLFAPALRRERELGIGFWDGEAPPVGEISFAAAGDGSEPSMAWRVALDRPAQSVDQRVKVSRWLAEFERLGGELRIRRVTPADLDECAREFELLVVAAGRGPQFDALFPRDGERSPYREPQRAIGVAYVAGTLDAVPGLTFGMAPVGEFFLLPVLSVHGPVHGIGFFGVPGGPMDVWDGVTGVEQHHETARKLLRTHYPWQATLLDEAYPVAPTETLHGRITPVVRHPVGTLPSGAKVLAMGDTAVTNDPVGGQGANMAARAARAYQDAIVDRGDRPFDEEFMHDAFARYWRHARHATRFTNDLLAPPPAHVLATLDTAQRVPRVAHRFAHLFENPADYEGWLGDPDAAMQYLRDVQSGVQSVPEAGTAPVTK</sequence>
<comment type="caution">
    <text evidence="2">The sequence shown here is derived from an EMBL/GenBank/DDBJ whole genome shotgun (WGS) entry which is preliminary data.</text>
</comment>
<dbReference type="InterPro" id="IPR036188">
    <property type="entry name" value="FAD/NAD-bd_sf"/>
</dbReference>
<keyword evidence="3" id="KW-1185">Reference proteome</keyword>
<proteinExistence type="predicted"/>
<protein>
    <submittedName>
        <fullName evidence="2">Styrene monooxygenase/indole monooxygenase family protein</fullName>
    </submittedName>
</protein>
<gene>
    <name evidence="2" type="ORF">ABJI51_17650</name>
</gene>
<dbReference type="PRINTS" id="PR00420">
    <property type="entry name" value="RNGMNOXGNASE"/>
</dbReference>